<evidence type="ECO:0000256" key="1">
    <source>
        <dbReference type="SAM" id="MobiDB-lite"/>
    </source>
</evidence>
<dbReference type="EMBL" id="CP163445">
    <property type="protein sequence ID" value="XDQ81214.1"/>
    <property type="molecule type" value="Genomic_DNA"/>
</dbReference>
<gene>
    <name evidence="2" type="ORF">AB2U05_23485</name>
</gene>
<feature type="region of interest" description="Disordered" evidence="1">
    <location>
        <begin position="1"/>
        <end position="25"/>
    </location>
</feature>
<dbReference type="AlphaFoldDB" id="A0AB39TQ62"/>
<evidence type="ECO:0000313" key="2">
    <source>
        <dbReference type="EMBL" id="XDQ81214.1"/>
    </source>
</evidence>
<protein>
    <submittedName>
        <fullName evidence="2">Uncharacterized protein</fullName>
    </submittedName>
</protein>
<accession>A0AB39TQ62</accession>
<name>A0AB39TQ62_9ACTN</name>
<sequence>MLDRFHGGRQRILPYSGPTEATSDFPSSGALRSFEVIDVAARLSGVLATPLLAYVALGEGPVPLSRAALMLCLLRYTGEVVVRVRRVRLV</sequence>
<proteinExistence type="predicted"/>
<reference evidence="2" key="1">
    <citation type="submission" date="2024-07" db="EMBL/GenBank/DDBJ databases">
        <authorList>
            <person name="Yu S.T."/>
        </authorList>
    </citation>
    <scope>NUCLEOTIDE SEQUENCE</scope>
    <source>
        <strain evidence="2">Y1</strain>
    </source>
</reference>
<organism evidence="2">
    <name type="scientific">Streptomyces sp. Y1</name>
    <dbReference type="NCBI Taxonomy" id="3238634"/>
    <lineage>
        <taxon>Bacteria</taxon>
        <taxon>Bacillati</taxon>
        <taxon>Actinomycetota</taxon>
        <taxon>Actinomycetes</taxon>
        <taxon>Kitasatosporales</taxon>
        <taxon>Streptomycetaceae</taxon>
        <taxon>Streptomyces</taxon>
    </lineage>
</organism>
<dbReference type="RefSeq" id="WP_369184174.1">
    <property type="nucleotide sequence ID" value="NZ_CP163445.1"/>
</dbReference>